<feature type="coiled-coil region" evidence="5">
    <location>
        <begin position="228"/>
        <end position="255"/>
    </location>
</feature>
<comment type="catalytic activity">
    <reaction evidence="1">
        <text>S-ubiquitinyl-[E2 ubiquitin-conjugating enzyme]-L-cysteine + [acceptor protein]-L-lysine = [E2 ubiquitin-conjugating enzyme]-L-cysteine + N(6)-ubiquitinyl-[acceptor protein]-L-lysine.</text>
        <dbReference type="EC" id="2.3.2.27"/>
    </reaction>
</comment>
<keyword evidence="4" id="KW-0808">Transferase</keyword>
<dbReference type="InterPro" id="IPR011989">
    <property type="entry name" value="ARM-like"/>
</dbReference>
<feature type="region of interest" description="Disordered" evidence="6">
    <location>
        <begin position="1"/>
        <end position="50"/>
    </location>
</feature>
<dbReference type="SMART" id="SM00185">
    <property type="entry name" value="ARM"/>
    <property type="match status" value="5"/>
</dbReference>
<dbReference type="InterPro" id="IPR052608">
    <property type="entry name" value="U-box_domain_protein"/>
</dbReference>
<dbReference type="CDD" id="cd16664">
    <property type="entry name" value="RING-Ubox_PUB"/>
    <property type="match status" value="1"/>
</dbReference>
<dbReference type="SMART" id="SM00504">
    <property type="entry name" value="Ubox"/>
    <property type="match status" value="1"/>
</dbReference>
<evidence type="ECO:0000256" key="2">
    <source>
        <dbReference type="ARBA" id="ARBA00004906"/>
    </source>
</evidence>
<dbReference type="InterPro" id="IPR045210">
    <property type="entry name" value="RING-Ubox_PUB"/>
</dbReference>
<dbReference type="GO" id="GO:0016567">
    <property type="term" value="P:protein ubiquitination"/>
    <property type="evidence" value="ECO:0007669"/>
    <property type="project" value="InterPro"/>
</dbReference>
<dbReference type="AlphaFoldDB" id="A0AA41V710"/>
<dbReference type="EC" id="2.3.2.27" evidence="3"/>
<evidence type="ECO:0000313" key="8">
    <source>
        <dbReference type="EMBL" id="MCL7034547.1"/>
    </source>
</evidence>
<evidence type="ECO:0000256" key="6">
    <source>
        <dbReference type="SAM" id="MobiDB-lite"/>
    </source>
</evidence>
<name>A0AA41V710_PAPNU</name>
<organism evidence="8 9">
    <name type="scientific">Papaver nudicaule</name>
    <name type="common">Iceland poppy</name>
    <dbReference type="NCBI Taxonomy" id="74823"/>
    <lineage>
        <taxon>Eukaryota</taxon>
        <taxon>Viridiplantae</taxon>
        <taxon>Streptophyta</taxon>
        <taxon>Embryophyta</taxon>
        <taxon>Tracheophyta</taxon>
        <taxon>Spermatophyta</taxon>
        <taxon>Magnoliopsida</taxon>
        <taxon>Ranunculales</taxon>
        <taxon>Papaveraceae</taxon>
        <taxon>Papaveroideae</taxon>
        <taxon>Papaver</taxon>
    </lineage>
</organism>
<reference evidence="8" key="1">
    <citation type="submission" date="2022-03" db="EMBL/GenBank/DDBJ databases">
        <title>A functionally conserved STORR gene fusion in Papaver species that diverged 16.8 million years ago.</title>
        <authorList>
            <person name="Catania T."/>
        </authorList>
    </citation>
    <scope>NUCLEOTIDE SEQUENCE</scope>
    <source>
        <strain evidence="8">S-191538</strain>
    </source>
</reference>
<dbReference type="SUPFAM" id="SSF57850">
    <property type="entry name" value="RING/U-box"/>
    <property type="match status" value="1"/>
</dbReference>
<accession>A0AA41V710</accession>
<dbReference type="GO" id="GO:0061630">
    <property type="term" value="F:ubiquitin protein ligase activity"/>
    <property type="evidence" value="ECO:0007669"/>
    <property type="project" value="UniProtKB-EC"/>
</dbReference>
<dbReference type="EMBL" id="JAJJMA010146683">
    <property type="protein sequence ID" value="MCL7034547.1"/>
    <property type="molecule type" value="Genomic_DNA"/>
</dbReference>
<dbReference type="InterPro" id="IPR003613">
    <property type="entry name" value="Ubox_domain"/>
</dbReference>
<evidence type="ECO:0000256" key="3">
    <source>
        <dbReference type="ARBA" id="ARBA00012483"/>
    </source>
</evidence>
<comment type="caution">
    <text evidence="8">The sequence shown here is derived from an EMBL/GenBank/DDBJ whole genome shotgun (WGS) entry which is preliminary data.</text>
</comment>
<dbReference type="SUPFAM" id="SSF48371">
    <property type="entry name" value="ARM repeat"/>
    <property type="match status" value="2"/>
</dbReference>
<dbReference type="InterPro" id="IPR016024">
    <property type="entry name" value="ARM-type_fold"/>
</dbReference>
<evidence type="ECO:0000256" key="1">
    <source>
        <dbReference type="ARBA" id="ARBA00000900"/>
    </source>
</evidence>
<keyword evidence="5" id="KW-0175">Coiled coil</keyword>
<evidence type="ECO:0000313" key="9">
    <source>
        <dbReference type="Proteomes" id="UP001177140"/>
    </source>
</evidence>
<dbReference type="PROSITE" id="PS51698">
    <property type="entry name" value="U_BOX"/>
    <property type="match status" value="1"/>
</dbReference>
<evidence type="ECO:0000256" key="4">
    <source>
        <dbReference type="ARBA" id="ARBA00022679"/>
    </source>
</evidence>
<keyword evidence="9" id="KW-1185">Reference proteome</keyword>
<evidence type="ECO:0000259" key="7">
    <source>
        <dbReference type="PROSITE" id="PS51698"/>
    </source>
</evidence>
<proteinExistence type="predicted"/>
<feature type="compositionally biased region" description="Polar residues" evidence="6">
    <location>
        <begin position="1"/>
        <end position="11"/>
    </location>
</feature>
<feature type="compositionally biased region" description="Polar residues" evidence="6">
    <location>
        <begin position="41"/>
        <end position="50"/>
    </location>
</feature>
<gene>
    <name evidence="8" type="ORF">MKW94_021224</name>
</gene>
<dbReference type="InterPro" id="IPR013083">
    <property type="entry name" value="Znf_RING/FYVE/PHD"/>
</dbReference>
<comment type="pathway">
    <text evidence="2">Protein modification; protein ubiquitination.</text>
</comment>
<feature type="domain" description="U-box" evidence="7">
    <location>
        <begin position="294"/>
        <end position="373"/>
    </location>
</feature>
<protein>
    <recommendedName>
        <fullName evidence="3">RING-type E3 ubiquitin transferase</fullName>
        <ecNumber evidence="3">2.3.2.27</ecNumber>
    </recommendedName>
</protein>
<dbReference type="Proteomes" id="UP001177140">
    <property type="component" value="Unassembled WGS sequence"/>
</dbReference>
<dbReference type="Gene3D" id="3.30.40.10">
    <property type="entry name" value="Zinc/RING finger domain, C3HC4 (zinc finger)"/>
    <property type="match status" value="1"/>
</dbReference>
<dbReference type="PANTHER" id="PTHR45958:SF14">
    <property type="entry name" value="RING-TYPE E3 UBIQUITIN TRANSFERASE"/>
    <property type="match status" value="1"/>
</dbReference>
<evidence type="ECO:0000256" key="5">
    <source>
        <dbReference type="SAM" id="Coils"/>
    </source>
</evidence>
<feature type="compositionally biased region" description="Pro residues" evidence="6">
    <location>
        <begin position="28"/>
        <end position="39"/>
    </location>
</feature>
<dbReference type="PANTHER" id="PTHR45958">
    <property type="entry name" value="RING-TYPE E3 UBIQUITIN TRANSFERASE"/>
    <property type="match status" value="1"/>
</dbReference>
<dbReference type="Gene3D" id="1.25.10.10">
    <property type="entry name" value="Leucine-rich Repeat Variant"/>
    <property type="match status" value="2"/>
</dbReference>
<dbReference type="Pfam" id="PF04564">
    <property type="entry name" value="U-box"/>
    <property type="match status" value="1"/>
</dbReference>
<sequence length="1082" mass="120222">MINKISFSIPNSPDPHFISSNTHETKSPPSPPPPPPQPQPLTHNPMNSPSSLPAVESIHHYLSEICSVPDETYSWENPRRFSSYIKRLELVLNQFLRSNTDQNFSASVLTALKGISGDLIKSIETLLSYRERSKIYVLINSEALRSSLQQRTVAIGGWLALLDSSINLDTNPELHKKTVDLSRDMKLSQFSVTENEERVYCTLRKEADGRHTSKAVQSAIMMDLARALGTDNENLSELQEQIKLLRNDVASSNSIAERRILISLERIFTSWSLDPTIAAETFGLDCEEEDTQIQPFRNFLCPLTKEVMKDPVVLESSQTYERSAIEYWFERCIEDGRDPTCPVTGQVLTSLEQKPNIGLAGAIEEWVNRNVDIQIKSAVECLDVEYPSGGSPLPVENIERVCDRIYKISEDHPSSRYKIRSEGVDVLIVKMLKKCSKIIRSHLRSKALMALVSVAKNEECKQVMLQEGATRLAIHSLIGSSEKEKEYAVKLILEFSSDESYCTSIASEKGALVLLSSMAGDLEHPSLCHLAEEVLKRLEKVDDNVHPLAAAGRFEPLLCRLLEGADEVQIEMASMVGKMTLANNSKEQIARQGSKVLVDMLSKPEGKEPSLQALYNLSSSEDNATIHVDTGVLLAVVDILFQVEDDKQHLKDLAASIVANIVSKPGHWELACVNNEGDSMQSESIVHNLLRILPLSSPKGEVAILHILHGIASSPQASESVATHIDSGDGVAIILQFLEHREAEHRNYAFRLTRILSDRLGEVMVTELRASNSISLLKDKLLDTKRSDGERSDSACILSNLPLTEDEVQTVLGTSLIKWIVTSLKSSDRTARLTASMIEGLLGLLLHFVRFPDPAVLDAVRENHLMTVFKDQLCSQQPRLRQRAALGLKYLSECGRTLVASTDFEPQPSTGFFSSIFFCGRASKVTQSCPIHSFACENESQFCLFKGNCIRPLLDLLNDEDTSAQITAVEALSTLVYDTPSCSRRAADELERLGVSDAVIELFTEVRTGELQEKTIWMLERILRVESHAQRYGINQSLVRALVEAFKHGNANTKKHAQDALTSLKQISGVSGKNSSQGKMRR</sequence>
<dbReference type="InterPro" id="IPR000225">
    <property type="entry name" value="Armadillo"/>
</dbReference>